<dbReference type="Gene3D" id="3.90.740.10">
    <property type="entry name" value="Valyl/Leucyl/Isoleucyl-tRNA synthetase, editing domain"/>
    <property type="match status" value="1"/>
</dbReference>
<dbReference type="Gene3D" id="1.10.730.10">
    <property type="entry name" value="Isoleucyl-tRNA Synthetase, Domain 1"/>
    <property type="match status" value="1"/>
</dbReference>
<dbReference type="Gene3D" id="1.10.287.380">
    <property type="entry name" value="Valyl-tRNA synthetase, C-terminal domain"/>
    <property type="match status" value="1"/>
</dbReference>
<dbReference type="InterPro" id="IPR019499">
    <property type="entry name" value="Val-tRNA_synth_tRNA-bd"/>
</dbReference>
<evidence type="ECO:0000256" key="13">
    <source>
        <dbReference type="ARBA" id="ARBA00047552"/>
    </source>
</evidence>
<keyword evidence="7 14" id="KW-0547">Nucleotide-binding</keyword>
<dbReference type="InterPro" id="IPR009080">
    <property type="entry name" value="tRNAsynth_Ia_anticodon-bd"/>
</dbReference>
<dbReference type="Pfam" id="PF00133">
    <property type="entry name" value="tRNA-synt_1"/>
    <property type="match status" value="1"/>
</dbReference>
<keyword evidence="10 15" id="KW-0175">Coiled coil</keyword>
<reference evidence="21" key="1">
    <citation type="journal article" date="2006" name="Proc. Natl. Acad. Sci. U.S.A.">
        <title>Genome analysis of the smallest free-living eukaryote Ostreococcus tauri unveils many unique features.</title>
        <authorList>
            <person name="Derelle E."/>
            <person name="Ferraz C."/>
            <person name="Rombauts S."/>
            <person name="Rouze P."/>
            <person name="Worden A.Z."/>
            <person name="Robbens S."/>
            <person name="Partensky F."/>
            <person name="Degroeve S."/>
            <person name="Echeynie S."/>
            <person name="Cooke R."/>
            <person name="Saeys Y."/>
            <person name="Wuyts J."/>
            <person name="Jabbari K."/>
            <person name="Bowler C."/>
            <person name="Panaud O."/>
            <person name="Piegu B."/>
            <person name="Ball S.G."/>
            <person name="Ral J.-P."/>
            <person name="Bouget F.-Y."/>
            <person name="Piganeau G."/>
            <person name="De Baets B."/>
            <person name="Picard A."/>
            <person name="Delseny M."/>
            <person name="Demaille J."/>
            <person name="Van de Peer Y."/>
            <person name="Moreau H."/>
        </authorList>
    </citation>
    <scope>NUCLEOTIDE SEQUENCE [LARGE SCALE GENOMIC DNA]</scope>
    <source>
        <strain evidence="21">OTTH 0595 / CCAP 157/2 / RCC745</strain>
    </source>
</reference>
<dbReference type="SUPFAM" id="SSF52374">
    <property type="entry name" value="Nucleotidylyl transferase"/>
    <property type="match status" value="1"/>
</dbReference>
<evidence type="ECO:0000256" key="15">
    <source>
        <dbReference type="SAM" id="Coils"/>
    </source>
</evidence>
<evidence type="ECO:0000256" key="3">
    <source>
        <dbReference type="ARBA" id="ARBA00011245"/>
    </source>
</evidence>
<comment type="subunit">
    <text evidence="3">Monomer.</text>
</comment>
<dbReference type="InterPro" id="IPR013155">
    <property type="entry name" value="M/V/L/I-tRNA-synth_anticd-bd"/>
</dbReference>
<keyword evidence="21" id="KW-1185">Reference proteome</keyword>
<dbReference type="InterPro" id="IPR037118">
    <property type="entry name" value="Val-tRNA_synth_C_sf"/>
</dbReference>
<evidence type="ECO:0000256" key="1">
    <source>
        <dbReference type="ARBA" id="ARBA00004496"/>
    </source>
</evidence>
<dbReference type="FunCoup" id="A0A090MD25">
    <property type="interactions" value="470"/>
</dbReference>
<dbReference type="OrthoDB" id="629407at2759"/>
<dbReference type="KEGG" id="ota:OT_ostta08g03770"/>
<evidence type="ECO:0000256" key="4">
    <source>
        <dbReference type="ARBA" id="ARBA00013169"/>
    </source>
</evidence>
<dbReference type="PRINTS" id="PR00986">
    <property type="entry name" value="TRNASYNTHVAL"/>
</dbReference>
<dbReference type="Proteomes" id="UP000009170">
    <property type="component" value="Unassembled WGS sequence"/>
</dbReference>
<evidence type="ECO:0000256" key="7">
    <source>
        <dbReference type="ARBA" id="ARBA00022741"/>
    </source>
</evidence>
<dbReference type="PANTHER" id="PTHR11946:SF93">
    <property type="entry name" value="VALINE--TRNA LIGASE, CHLOROPLASTIC_MITOCHONDRIAL 2"/>
    <property type="match status" value="1"/>
</dbReference>
<dbReference type="InterPro" id="IPR002303">
    <property type="entry name" value="Valyl-tRNA_ligase"/>
</dbReference>
<proteinExistence type="inferred from homology"/>
<dbReference type="EC" id="6.1.1.9" evidence="4"/>
<evidence type="ECO:0000259" key="17">
    <source>
        <dbReference type="Pfam" id="PF00133"/>
    </source>
</evidence>
<dbReference type="CDD" id="cd07962">
    <property type="entry name" value="Anticodon_Ia_Val"/>
    <property type="match status" value="1"/>
</dbReference>
<gene>
    <name evidence="20" type="ORF">OT_ostta08g03770</name>
</gene>
<dbReference type="FunFam" id="3.40.50.620:FF:000032">
    <property type="entry name" value="Valine--tRNA ligase"/>
    <property type="match status" value="1"/>
</dbReference>
<keyword evidence="9 14" id="KW-0648">Protein biosynthesis</keyword>
<dbReference type="GO" id="GO:0005524">
    <property type="term" value="F:ATP binding"/>
    <property type="evidence" value="ECO:0007669"/>
    <property type="project" value="UniProtKB-KW"/>
</dbReference>
<dbReference type="SUPFAM" id="SSF47323">
    <property type="entry name" value="Anticodon-binding domain of a subclass of class I aminoacyl-tRNA synthetases"/>
    <property type="match status" value="1"/>
</dbReference>
<dbReference type="CDD" id="cd00817">
    <property type="entry name" value="ValRS_core"/>
    <property type="match status" value="1"/>
</dbReference>
<dbReference type="EMBL" id="CAID01000008">
    <property type="protein sequence ID" value="CEG01600.1"/>
    <property type="molecule type" value="Genomic_DNA"/>
</dbReference>
<evidence type="ECO:0000256" key="11">
    <source>
        <dbReference type="ARBA" id="ARBA00023146"/>
    </source>
</evidence>
<comment type="subcellular location">
    <subcellularLocation>
        <location evidence="1">Cytoplasm</location>
    </subcellularLocation>
</comment>
<evidence type="ECO:0000256" key="6">
    <source>
        <dbReference type="ARBA" id="ARBA00022598"/>
    </source>
</evidence>
<evidence type="ECO:0000256" key="12">
    <source>
        <dbReference type="ARBA" id="ARBA00029936"/>
    </source>
</evidence>
<dbReference type="RefSeq" id="XP_003080937.2">
    <property type="nucleotide sequence ID" value="XM_003080889.2"/>
</dbReference>
<dbReference type="FunFam" id="1.10.287.380:FF:000001">
    <property type="entry name" value="Valine--tRNA ligase"/>
    <property type="match status" value="1"/>
</dbReference>
<dbReference type="STRING" id="70448.A0A090MD25"/>
<dbReference type="SUPFAM" id="SSF50677">
    <property type="entry name" value="ValRS/IleRS/LeuRS editing domain"/>
    <property type="match status" value="1"/>
</dbReference>
<dbReference type="InterPro" id="IPR010978">
    <property type="entry name" value="tRNA-bd_arm"/>
</dbReference>
<sequence length="1005" mass="112004">MASGLRTLARATITTRARPSMRACASSAVVVPTAFRVQRRSPLHRSDAKPTARVLVRARSSSASAQSKTMPSPGKRHGDLPKNFEHEQVEEGLYRMWEERGYFKPRSDAPGPPFVIPMPPPNVTGALHMGHAMFVTLQDVMTRSARMRGRKTLWLPGTDHAGIATQLVVERKLESEGKKRTDMTREEFVERVWEWKAEYGGRIQQQIKRLGASCDWSRERFTLDEGLSESVIEAFISLHERGLIYKGTYMVNWAPKLQTAVSDLEVEYSEEPGTLFYFKYPLEGGGPDDYLPVATTRPETILGDTAVAVNPDDARFKKFIGRRCVVPFTGGRTVPIIGDSYVDMEFGTGALKITPGHDPNDYEIGKRVGLDMINILNKDGTMNANCGKYTGIDRADCRKQLWADMEAEGLAIKAEAYTNRVPRSQRGGEVIEPIVSEQWFCKMDSMAEPSLKAVETGELTIVPQRFEKIYKSWLTDIRDWCISRQLWWGHQIPVWYVHDSAEDLARAREGEGKGTNKRYVVARDDAEAEQKAKAQYGDHVILYREEDVLDTWFSSGLWPFSTCGWPNEEAPDMKNFFPASVLETGHDILFFWVARMIMMSYGMTGKLPFHTVYLHGLVRDAQGRKMSKSLGNVVDPLGVISEQGCDALRFTLATGTAPGQDLNLNLERLASNRNFTNKIWNAGKFVLYSMEEMTDDERVALVDEGAALCADAASIAKLPLAERWIVSKLNATVDHVTASQDRYDFGEAGRATYSFFYDSIADWFIEGAKSRLYGGDADAARVTKAVTLYVLDRTLRLLHPFVPYVTEEVWQALPHRGEALIGQEWPAVQAPVDSAAVSTFENLQTAVTRIRNARAEYSVEPAKRIPAIIVASDTAANVAFGSELNLIATLARLDAEQSSVTSAPPPEVASAPENYVQIIVNESLEVYLPLAGLADPVKEVERLSKQEAKMQKNVEGLAGRVNSPNFADKAPAAVVEKARKELSELEEQLAVVRARIEQMKALVPK</sequence>
<dbReference type="GeneID" id="9831516"/>
<evidence type="ECO:0000256" key="14">
    <source>
        <dbReference type="RuleBase" id="RU363035"/>
    </source>
</evidence>
<keyword evidence="6 14" id="KW-0436">Ligase</keyword>
<evidence type="ECO:0000256" key="9">
    <source>
        <dbReference type="ARBA" id="ARBA00022917"/>
    </source>
</evidence>
<feature type="domain" description="Methionyl/Valyl/Leucyl/Isoleucyl-tRNA synthetase anticodon-binding" evidence="18">
    <location>
        <begin position="722"/>
        <end position="867"/>
    </location>
</feature>
<dbReference type="SUPFAM" id="SSF46589">
    <property type="entry name" value="tRNA-binding arm"/>
    <property type="match status" value="1"/>
</dbReference>
<dbReference type="PROSITE" id="PS00178">
    <property type="entry name" value="AA_TRNA_LIGASE_I"/>
    <property type="match status" value="1"/>
</dbReference>
<comment type="catalytic activity">
    <reaction evidence="13">
        <text>tRNA(Val) + L-valine + ATP = L-valyl-tRNA(Val) + AMP + diphosphate</text>
        <dbReference type="Rhea" id="RHEA:10704"/>
        <dbReference type="Rhea" id="RHEA-COMP:9672"/>
        <dbReference type="Rhea" id="RHEA-COMP:9708"/>
        <dbReference type="ChEBI" id="CHEBI:30616"/>
        <dbReference type="ChEBI" id="CHEBI:33019"/>
        <dbReference type="ChEBI" id="CHEBI:57762"/>
        <dbReference type="ChEBI" id="CHEBI:78442"/>
        <dbReference type="ChEBI" id="CHEBI:78537"/>
        <dbReference type="ChEBI" id="CHEBI:456215"/>
        <dbReference type="EC" id="6.1.1.9"/>
    </reaction>
</comment>
<dbReference type="NCBIfam" id="NF004349">
    <property type="entry name" value="PRK05729.1"/>
    <property type="match status" value="1"/>
</dbReference>
<keyword evidence="8 14" id="KW-0067">ATP-binding</keyword>
<dbReference type="GO" id="GO:0006438">
    <property type="term" value="P:valyl-tRNA aminoacylation"/>
    <property type="evidence" value="ECO:0007669"/>
    <property type="project" value="InterPro"/>
</dbReference>
<accession>A0A090MD25</accession>
<evidence type="ECO:0000256" key="16">
    <source>
        <dbReference type="SAM" id="MobiDB-lite"/>
    </source>
</evidence>
<organism evidence="20 21">
    <name type="scientific">Ostreococcus tauri</name>
    <name type="common">Marine green alga</name>
    <dbReference type="NCBI Taxonomy" id="70448"/>
    <lineage>
        <taxon>Eukaryota</taxon>
        <taxon>Viridiplantae</taxon>
        <taxon>Chlorophyta</taxon>
        <taxon>Mamiellophyceae</taxon>
        <taxon>Mamiellales</taxon>
        <taxon>Bathycoccaceae</taxon>
        <taxon>Ostreococcus</taxon>
    </lineage>
</organism>
<dbReference type="PANTHER" id="PTHR11946">
    <property type="entry name" value="VALYL-TRNA SYNTHETASES"/>
    <property type="match status" value="1"/>
</dbReference>
<dbReference type="HAMAP" id="MF_02004">
    <property type="entry name" value="Val_tRNA_synth_type1"/>
    <property type="match status" value="1"/>
</dbReference>
<dbReference type="GO" id="GO:0005829">
    <property type="term" value="C:cytosol"/>
    <property type="evidence" value="ECO:0007669"/>
    <property type="project" value="TreeGrafter"/>
</dbReference>
<dbReference type="Gene3D" id="3.40.50.620">
    <property type="entry name" value="HUPs"/>
    <property type="match status" value="2"/>
</dbReference>
<dbReference type="InterPro" id="IPR009008">
    <property type="entry name" value="Val/Leu/Ile-tRNA-synth_edit"/>
</dbReference>
<dbReference type="GO" id="GO:0009791">
    <property type="term" value="P:post-embryonic development"/>
    <property type="evidence" value="ECO:0007669"/>
    <property type="project" value="UniProtKB-ARBA"/>
</dbReference>
<evidence type="ECO:0000313" key="20">
    <source>
        <dbReference type="EMBL" id="CEG01600.1"/>
    </source>
</evidence>
<evidence type="ECO:0000256" key="10">
    <source>
        <dbReference type="ARBA" id="ARBA00023054"/>
    </source>
</evidence>
<keyword evidence="11 14" id="KW-0030">Aminoacyl-tRNA synthetase</keyword>
<evidence type="ECO:0000256" key="2">
    <source>
        <dbReference type="ARBA" id="ARBA00005594"/>
    </source>
</evidence>
<evidence type="ECO:0000313" key="21">
    <source>
        <dbReference type="Proteomes" id="UP000009170"/>
    </source>
</evidence>
<dbReference type="InterPro" id="IPR001412">
    <property type="entry name" value="aa-tRNA-synth_I_CS"/>
</dbReference>
<dbReference type="AlphaFoldDB" id="A0A090MD25"/>
<dbReference type="FunFam" id="3.40.50.620:FF:000078">
    <property type="entry name" value="Valine--tRNA ligase, mitochondrial"/>
    <property type="match status" value="1"/>
</dbReference>
<protein>
    <recommendedName>
        <fullName evidence="4">valine--tRNA ligase</fullName>
        <ecNumber evidence="4">6.1.1.9</ecNumber>
    </recommendedName>
    <alternativeName>
        <fullName evidence="12">Valyl-tRNA synthetase</fullName>
    </alternativeName>
</protein>
<reference evidence="20 21" key="2">
    <citation type="journal article" date="2014" name="BMC Genomics">
        <title>An improved genome of the model marine alga Ostreococcus tauri unfolds by assessing Illumina de novo assemblies.</title>
        <authorList>
            <person name="Blanc-Mathieu R."/>
            <person name="Verhelst B."/>
            <person name="Derelle E."/>
            <person name="Rombauts S."/>
            <person name="Bouget F.Y."/>
            <person name="Carre I."/>
            <person name="Chateau A."/>
            <person name="Eyre-Walker A."/>
            <person name="Grimsley N."/>
            <person name="Moreau H."/>
            <person name="Piegu B."/>
            <person name="Rivals E."/>
            <person name="Schackwitz W."/>
            <person name="Van de Peer Y."/>
            <person name="Piganeau G."/>
        </authorList>
    </citation>
    <scope>NUCLEOTIDE SEQUENCE [LARGE SCALE GENOMIC DNA]</scope>
    <source>
        <strain evidence="21">OTTH 0595 / CCAP 157/2 / RCC745</strain>
    </source>
</reference>
<dbReference type="GO" id="GO:0048608">
    <property type="term" value="P:reproductive structure development"/>
    <property type="evidence" value="ECO:0007669"/>
    <property type="project" value="UniProtKB-ARBA"/>
</dbReference>
<keyword evidence="5" id="KW-0963">Cytoplasm</keyword>
<dbReference type="GO" id="GO:0004832">
    <property type="term" value="F:valine-tRNA ligase activity"/>
    <property type="evidence" value="ECO:0007669"/>
    <property type="project" value="UniProtKB-EC"/>
</dbReference>
<dbReference type="InterPro" id="IPR014729">
    <property type="entry name" value="Rossmann-like_a/b/a_fold"/>
</dbReference>
<dbReference type="Pfam" id="PF08264">
    <property type="entry name" value="Anticodon_1"/>
    <property type="match status" value="1"/>
</dbReference>
<evidence type="ECO:0000256" key="8">
    <source>
        <dbReference type="ARBA" id="ARBA00022840"/>
    </source>
</evidence>
<evidence type="ECO:0000259" key="18">
    <source>
        <dbReference type="Pfam" id="PF08264"/>
    </source>
</evidence>
<dbReference type="InterPro" id="IPR033705">
    <property type="entry name" value="Anticodon_Ia_Val"/>
</dbReference>
<feature type="domain" description="Valyl-tRNA synthetase tRNA-binding arm" evidence="19">
    <location>
        <begin position="938"/>
        <end position="1000"/>
    </location>
</feature>
<name>A0A090MD25_OSTTA</name>
<dbReference type="FunFam" id="1.10.730.10:FF:000014">
    <property type="entry name" value="Valine--tRNA ligase"/>
    <property type="match status" value="1"/>
</dbReference>
<dbReference type="GO" id="GO:0002161">
    <property type="term" value="F:aminoacyl-tRNA deacylase activity"/>
    <property type="evidence" value="ECO:0007669"/>
    <property type="project" value="InterPro"/>
</dbReference>
<feature type="coiled-coil region" evidence="15">
    <location>
        <begin position="940"/>
        <end position="1002"/>
    </location>
</feature>
<feature type="region of interest" description="Disordered" evidence="16">
    <location>
        <begin position="58"/>
        <end position="81"/>
    </location>
</feature>
<dbReference type="Pfam" id="PF10458">
    <property type="entry name" value="Val_tRNA-synt_C"/>
    <property type="match status" value="1"/>
</dbReference>
<evidence type="ECO:0000256" key="5">
    <source>
        <dbReference type="ARBA" id="ARBA00022490"/>
    </source>
</evidence>
<dbReference type="InterPro" id="IPR002300">
    <property type="entry name" value="aa-tRNA-synth_Ia"/>
</dbReference>
<comment type="caution">
    <text evidence="20">The sequence shown here is derived from an EMBL/GenBank/DDBJ whole genome shotgun (WGS) entry which is preliminary data.</text>
</comment>
<dbReference type="InParanoid" id="A0A090MD25"/>
<feature type="domain" description="Aminoacyl-tRNA synthetase class Ia" evidence="17">
    <location>
        <begin position="93"/>
        <end position="664"/>
    </location>
</feature>
<dbReference type="NCBIfam" id="TIGR00422">
    <property type="entry name" value="valS"/>
    <property type="match status" value="1"/>
</dbReference>
<comment type="similarity">
    <text evidence="2 14">Belongs to the class-I aminoacyl-tRNA synthetase family.</text>
</comment>
<evidence type="ECO:0000259" key="19">
    <source>
        <dbReference type="Pfam" id="PF10458"/>
    </source>
</evidence>